<sequence>MFLHNKRMMYDVRVDQPNPAFAKMLLEQFGGPNGELAAAMRYFTQGWNEPDDQRRSMLLDIATEELSHLEMVAQSLVMLLKGSPSELVDQVEGNYLGDLLDGKMPDYVNLSLGSGLNLLGGGGPRLTDSMGAPWTAAYVDTLGQPAADLRSNVAAEARAKVTYERLIKCSDDAGVKDTLNFLMTREIAHQKIFEAALDSIEGNFPPGSLDGDEKLGHAYIAGDTGNGEGPSTEGFELAQQNSSWGFEFDSEPVKHASNQDIL</sequence>
<organism evidence="2 3">
    <name type="scientific">Rhodococcus oryzae</name>
    <dbReference type="NCBI Taxonomy" id="2571143"/>
    <lineage>
        <taxon>Bacteria</taxon>
        <taxon>Bacillati</taxon>
        <taxon>Actinomycetota</taxon>
        <taxon>Actinomycetes</taxon>
        <taxon>Mycobacteriales</taxon>
        <taxon>Nocardiaceae</taxon>
        <taxon>Rhodococcus</taxon>
    </lineage>
</organism>
<comment type="caution">
    <text evidence="2">The sequence shown here is derived from an EMBL/GenBank/DDBJ whole genome shotgun (WGS) entry which is preliminary data.</text>
</comment>
<reference evidence="2 3" key="1">
    <citation type="submission" date="2019-04" db="EMBL/GenBank/DDBJ databases">
        <title>Rhodococcus oryzae sp. nov., a novel actinomycete isolated from rhizosphere soil of rice (Oryza sativa L.).</title>
        <authorList>
            <person name="Li C."/>
        </authorList>
    </citation>
    <scope>NUCLEOTIDE SEQUENCE [LARGE SCALE GENOMIC DNA]</scope>
    <source>
        <strain evidence="2 3">NEAU-CX67</strain>
    </source>
</reference>
<dbReference type="EMBL" id="SUMD01000004">
    <property type="protein sequence ID" value="TJZ78646.1"/>
    <property type="molecule type" value="Genomic_DNA"/>
</dbReference>
<dbReference type="Pfam" id="PF05067">
    <property type="entry name" value="Mn_catalase"/>
    <property type="match status" value="1"/>
</dbReference>
<dbReference type="CDD" id="cd01051">
    <property type="entry name" value="Mn_catalase"/>
    <property type="match status" value="1"/>
</dbReference>
<evidence type="ECO:0000313" key="2">
    <source>
        <dbReference type="EMBL" id="TJZ78646.1"/>
    </source>
</evidence>
<dbReference type="InterPro" id="IPR012347">
    <property type="entry name" value="Ferritin-like"/>
</dbReference>
<proteinExistence type="inferred from homology"/>
<dbReference type="InterPro" id="IPR007760">
    <property type="entry name" value="Mn_catalase"/>
</dbReference>
<gene>
    <name evidence="2" type="ORF">FCG67_09520</name>
</gene>
<evidence type="ECO:0000256" key="1">
    <source>
        <dbReference type="ARBA" id="ARBA00007644"/>
    </source>
</evidence>
<protein>
    <submittedName>
        <fullName evidence="2">Manganese catalase family protein</fullName>
    </submittedName>
</protein>
<dbReference type="Gene3D" id="1.20.1260.10">
    <property type="match status" value="1"/>
</dbReference>
<comment type="similarity">
    <text evidence="1">Belongs to the manganese catalase family.</text>
</comment>
<evidence type="ECO:0000313" key="3">
    <source>
        <dbReference type="Proteomes" id="UP000305109"/>
    </source>
</evidence>
<dbReference type="Proteomes" id="UP000305109">
    <property type="component" value="Unassembled WGS sequence"/>
</dbReference>
<accession>A0ABY2RLV8</accession>
<dbReference type="RefSeq" id="WP_136909883.1">
    <property type="nucleotide sequence ID" value="NZ_JBITGO010000004.1"/>
</dbReference>
<dbReference type="InterPro" id="IPR009078">
    <property type="entry name" value="Ferritin-like_SF"/>
</dbReference>
<dbReference type="InterPro" id="IPR039377">
    <property type="entry name" value="Mn_catalase_dom"/>
</dbReference>
<name>A0ABY2RLV8_9NOCA</name>
<keyword evidence="3" id="KW-1185">Reference proteome</keyword>
<dbReference type="SUPFAM" id="SSF47240">
    <property type="entry name" value="Ferritin-like"/>
    <property type="match status" value="1"/>
</dbReference>